<evidence type="ECO:0000256" key="1">
    <source>
        <dbReference type="SAM" id="SignalP"/>
    </source>
</evidence>
<proteinExistence type="predicted"/>
<organism evidence="2 3">
    <name type="scientific">Kockovaella imperatae</name>
    <dbReference type="NCBI Taxonomy" id="4999"/>
    <lineage>
        <taxon>Eukaryota</taxon>
        <taxon>Fungi</taxon>
        <taxon>Dikarya</taxon>
        <taxon>Basidiomycota</taxon>
        <taxon>Agaricomycotina</taxon>
        <taxon>Tremellomycetes</taxon>
        <taxon>Tremellales</taxon>
        <taxon>Cuniculitremaceae</taxon>
        <taxon>Kockovaella</taxon>
    </lineage>
</organism>
<dbReference type="InParanoid" id="A0A1Y1US48"/>
<comment type="caution">
    <text evidence="2">The sequence shown here is derived from an EMBL/GenBank/DDBJ whole genome shotgun (WGS) entry which is preliminary data.</text>
</comment>
<feature type="chain" id="PRO_5012575881" description="Secreted protein" evidence="1">
    <location>
        <begin position="43"/>
        <end position="162"/>
    </location>
</feature>
<gene>
    <name evidence="2" type="ORF">BD324DRAFT_617185</name>
</gene>
<keyword evidence="1" id="KW-0732">Signal</keyword>
<name>A0A1Y1US48_9TREE</name>
<dbReference type="AlphaFoldDB" id="A0A1Y1US48"/>
<sequence length="162" mass="16400">MISLGASMTTGGGCASDLAISEALPLLLLLPFLSFLPPGFEAATEAVAFSIVASSVTKAVSVSSWTFMDDAAFRSALLLRSSKRKESDGTVVSGRADVSVSASVLKVVSGEPGDPSISGLIFSFASKGPDGSVLCFADTVFGWMVSDPFNADSTCAANSGGT</sequence>
<accession>A0A1Y1US48</accession>
<evidence type="ECO:0008006" key="4">
    <source>
        <dbReference type="Google" id="ProtNLM"/>
    </source>
</evidence>
<evidence type="ECO:0000313" key="2">
    <source>
        <dbReference type="EMBL" id="ORX40286.1"/>
    </source>
</evidence>
<feature type="signal peptide" evidence="1">
    <location>
        <begin position="1"/>
        <end position="42"/>
    </location>
</feature>
<reference evidence="2 3" key="1">
    <citation type="submission" date="2017-03" db="EMBL/GenBank/DDBJ databases">
        <title>Widespread Adenine N6-methylation of Active Genes in Fungi.</title>
        <authorList>
            <consortium name="DOE Joint Genome Institute"/>
            <person name="Mondo S.J."/>
            <person name="Dannebaum R.O."/>
            <person name="Kuo R.C."/>
            <person name="Louie K.B."/>
            <person name="Bewick A.J."/>
            <person name="Labutti K."/>
            <person name="Haridas S."/>
            <person name="Kuo A."/>
            <person name="Salamov A."/>
            <person name="Ahrendt S.R."/>
            <person name="Lau R."/>
            <person name="Bowen B.P."/>
            <person name="Lipzen A."/>
            <person name="Sullivan W."/>
            <person name="Andreopoulos W.B."/>
            <person name="Clum A."/>
            <person name="Lindquist E."/>
            <person name="Daum C."/>
            <person name="Northen T.R."/>
            <person name="Ramamoorthy G."/>
            <person name="Schmitz R.J."/>
            <person name="Gryganskyi A."/>
            <person name="Culley D."/>
            <person name="Magnuson J."/>
            <person name="James T.Y."/>
            <person name="O'Malley M.A."/>
            <person name="Stajich J.E."/>
            <person name="Spatafora J.W."/>
            <person name="Visel A."/>
            <person name="Grigoriev I.V."/>
        </authorList>
    </citation>
    <scope>NUCLEOTIDE SEQUENCE [LARGE SCALE GENOMIC DNA]</scope>
    <source>
        <strain evidence="2 3">NRRL Y-17943</strain>
    </source>
</reference>
<dbReference type="RefSeq" id="XP_021874071.1">
    <property type="nucleotide sequence ID" value="XM_022014892.1"/>
</dbReference>
<protein>
    <recommendedName>
        <fullName evidence="4">Secreted protein</fullName>
    </recommendedName>
</protein>
<keyword evidence="3" id="KW-1185">Reference proteome</keyword>
<dbReference type="EMBL" id="NBSH01000002">
    <property type="protein sequence ID" value="ORX40286.1"/>
    <property type="molecule type" value="Genomic_DNA"/>
</dbReference>
<dbReference type="Proteomes" id="UP000193218">
    <property type="component" value="Unassembled WGS sequence"/>
</dbReference>
<evidence type="ECO:0000313" key="3">
    <source>
        <dbReference type="Proteomes" id="UP000193218"/>
    </source>
</evidence>
<dbReference type="GeneID" id="33556700"/>